<keyword evidence="4" id="KW-0336">GPI-anchor</keyword>
<feature type="compositionally biased region" description="Pro residues" evidence="9">
    <location>
        <begin position="128"/>
        <end position="141"/>
    </location>
</feature>
<proteinExistence type="inferred from homology"/>
<keyword evidence="8" id="KW-0449">Lipoprotein</keyword>
<dbReference type="SUPFAM" id="SSF47699">
    <property type="entry name" value="Bifunctional inhibitor/lipid-transfer protein/seed storage 2S albumin"/>
    <property type="match status" value="1"/>
</dbReference>
<evidence type="ECO:0000256" key="7">
    <source>
        <dbReference type="ARBA" id="ARBA00023180"/>
    </source>
</evidence>
<keyword evidence="6" id="KW-1015">Disulfide bond</keyword>
<evidence type="ECO:0000256" key="9">
    <source>
        <dbReference type="SAM" id="MobiDB-lite"/>
    </source>
</evidence>
<keyword evidence="3" id="KW-1003">Cell membrane</keyword>
<dbReference type="Proteomes" id="UP000504603">
    <property type="component" value="Unplaced"/>
</dbReference>
<evidence type="ECO:0000256" key="6">
    <source>
        <dbReference type="ARBA" id="ARBA00023157"/>
    </source>
</evidence>
<dbReference type="OrthoDB" id="1925812at2759"/>
<feature type="domain" description="Bifunctional inhibitor/plant lipid transfer protein/seed storage helical" evidence="11">
    <location>
        <begin position="39"/>
        <end position="113"/>
    </location>
</feature>
<evidence type="ECO:0000256" key="3">
    <source>
        <dbReference type="ARBA" id="ARBA00022475"/>
    </source>
</evidence>
<dbReference type="AlphaFoldDB" id="A0A6J1C5K8"/>
<feature type="region of interest" description="Disordered" evidence="9">
    <location>
        <begin position="110"/>
        <end position="161"/>
    </location>
</feature>
<keyword evidence="12" id="KW-1185">Reference proteome</keyword>
<gene>
    <name evidence="13" type="primary">LOC111008675</name>
</gene>
<evidence type="ECO:0000256" key="2">
    <source>
        <dbReference type="ARBA" id="ARBA00009748"/>
    </source>
</evidence>
<dbReference type="KEGG" id="mcha:111008675"/>
<comment type="similarity">
    <text evidence="2">Belongs to the plant LTP family.</text>
</comment>
<name>A0A6J1C5K8_MOMCH</name>
<accession>A0A6J1C5K8</accession>
<dbReference type="PANTHER" id="PTHR33044">
    <property type="entry name" value="BIFUNCTIONAL INHIBITOR/LIPID-TRANSFER PROTEIN/SEED STORAGE 2S ALBUMIN SUPERFAMILY PROTEIN-RELATED"/>
    <property type="match status" value="1"/>
</dbReference>
<evidence type="ECO:0000256" key="4">
    <source>
        <dbReference type="ARBA" id="ARBA00022622"/>
    </source>
</evidence>
<feature type="compositionally biased region" description="Low complexity" evidence="9">
    <location>
        <begin position="142"/>
        <end position="161"/>
    </location>
</feature>
<evidence type="ECO:0000256" key="10">
    <source>
        <dbReference type="SAM" id="SignalP"/>
    </source>
</evidence>
<evidence type="ECO:0000256" key="5">
    <source>
        <dbReference type="ARBA" id="ARBA00022729"/>
    </source>
</evidence>
<feature type="chain" id="PRO_5026868006" evidence="10">
    <location>
        <begin position="24"/>
        <end position="182"/>
    </location>
</feature>
<dbReference type="GO" id="GO:0098552">
    <property type="term" value="C:side of membrane"/>
    <property type="evidence" value="ECO:0007669"/>
    <property type="project" value="UniProtKB-KW"/>
</dbReference>
<comment type="subcellular location">
    <subcellularLocation>
        <location evidence="1">Cell membrane</location>
        <topology evidence="1">Lipid-anchor</topology>
        <topology evidence="1">GPI-anchor</topology>
    </subcellularLocation>
</comment>
<dbReference type="GeneID" id="111008675"/>
<evidence type="ECO:0000256" key="1">
    <source>
        <dbReference type="ARBA" id="ARBA00004609"/>
    </source>
</evidence>
<reference evidence="13" key="1">
    <citation type="submission" date="2025-08" db="UniProtKB">
        <authorList>
            <consortium name="RefSeq"/>
        </authorList>
    </citation>
    <scope>IDENTIFICATION</scope>
    <source>
        <strain evidence="13">OHB3-1</strain>
    </source>
</reference>
<keyword evidence="4" id="KW-0472">Membrane</keyword>
<keyword evidence="7" id="KW-0325">Glycoprotein</keyword>
<feature type="signal peptide" evidence="10">
    <location>
        <begin position="1"/>
        <end position="23"/>
    </location>
</feature>
<dbReference type="CDD" id="cd00010">
    <property type="entry name" value="AAI_LTSS"/>
    <property type="match status" value="1"/>
</dbReference>
<evidence type="ECO:0000256" key="8">
    <source>
        <dbReference type="ARBA" id="ARBA00023288"/>
    </source>
</evidence>
<dbReference type="InterPro" id="IPR043325">
    <property type="entry name" value="LTSS"/>
</dbReference>
<evidence type="ECO:0000259" key="11">
    <source>
        <dbReference type="Pfam" id="PF14368"/>
    </source>
</evidence>
<protein>
    <submittedName>
        <fullName evidence="13">Non-specific lipid-transfer protein-like protein At2g13820</fullName>
    </submittedName>
</protein>
<dbReference type="InterPro" id="IPR016140">
    <property type="entry name" value="Bifunc_inhib/LTP/seed_store"/>
</dbReference>
<organism evidence="12 13">
    <name type="scientific">Momordica charantia</name>
    <name type="common">Bitter gourd</name>
    <name type="synonym">Balsam pear</name>
    <dbReference type="NCBI Taxonomy" id="3673"/>
    <lineage>
        <taxon>Eukaryota</taxon>
        <taxon>Viridiplantae</taxon>
        <taxon>Streptophyta</taxon>
        <taxon>Embryophyta</taxon>
        <taxon>Tracheophyta</taxon>
        <taxon>Spermatophyta</taxon>
        <taxon>Magnoliopsida</taxon>
        <taxon>eudicotyledons</taxon>
        <taxon>Gunneridae</taxon>
        <taxon>Pentapetalae</taxon>
        <taxon>rosids</taxon>
        <taxon>fabids</taxon>
        <taxon>Cucurbitales</taxon>
        <taxon>Cucurbitaceae</taxon>
        <taxon>Momordiceae</taxon>
        <taxon>Momordica</taxon>
    </lineage>
</organism>
<dbReference type="Gene3D" id="1.10.110.10">
    <property type="entry name" value="Plant lipid-transfer and hydrophobic proteins"/>
    <property type="match status" value="1"/>
</dbReference>
<dbReference type="InterPro" id="IPR036312">
    <property type="entry name" value="Bifun_inhib/LTP/seed_sf"/>
</dbReference>
<keyword evidence="5 10" id="KW-0732">Signal</keyword>
<sequence>MASATFLPFLLLIISSHIFVVFSEDRDWIVVGHQAGQLPPCIQKILPCQPFIKPPSNPSPACCVPLKEMLADDPNCLCSFFDNAQLLKGLNVTQSDALKLPAACGGKADTSKCADAGASPPTASTDAPPRPYPPPPPPPVPTTSNDSSSSSKPNSSTKKNPAYGLAAASSSFVGLLLVSSFL</sequence>
<dbReference type="GO" id="GO:0005886">
    <property type="term" value="C:plasma membrane"/>
    <property type="evidence" value="ECO:0007669"/>
    <property type="project" value="UniProtKB-SubCell"/>
</dbReference>
<feature type="compositionally biased region" description="Low complexity" evidence="9">
    <location>
        <begin position="116"/>
        <end position="127"/>
    </location>
</feature>
<evidence type="ECO:0000313" key="12">
    <source>
        <dbReference type="Proteomes" id="UP000504603"/>
    </source>
</evidence>
<evidence type="ECO:0000313" key="13">
    <source>
        <dbReference type="RefSeq" id="XP_022137121.1"/>
    </source>
</evidence>
<dbReference type="Pfam" id="PF14368">
    <property type="entry name" value="LTP_2"/>
    <property type="match status" value="1"/>
</dbReference>
<dbReference type="RefSeq" id="XP_022137121.1">
    <property type="nucleotide sequence ID" value="XM_022281429.1"/>
</dbReference>